<dbReference type="Proteomes" id="UP001163324">
    <property type="component" value="Chromosome 9"/>
</dbReference>
<proteinExistence type="predicted"/>
<comment type="caution">
    <text evidence="1">The sequence shown here is derived from an EMBL/GenBank/DDBJ whole genome shotgun (WGS) entry which is preliminary data.</text>
</comment>
<reference evidence="1" key="1">
    <citation type="submission" date="2022-10" db="EMBL/GenBank/DDBJ databases">
        <title>Complete Genome of Trichothecium roseum strain YXFP-22015, a Plant Pathogen Isolated from Citrus.</title>
        <authorList>
            <person name="Wang Y."/>
            <person name="Zhu L."/>
        </authorList>
    </citation>
    <scope>NUCLEOTIDE SEQUENCE</scope>
    <source>
        <strain evidence="1">YXFP-22015</strain>
    </source>
</reference>
<organism evidence="1 2">
    <name type="scientific">Trichothecium roseum</name>
    <dbReference type="NCBI Taxonomy" id="47278"/>
    <lineage>
        <taxon>Eukaryota</taxon>
        <taxon>Fungi</taxon>
        <taxon>Dikarya</taxon>
        <taxon>Ascomycota</taxon>
        <taxon>Pezizomycotina</taxon>
        <taxon>Sordariomycetes</taxon>
        <taxon>Hypocreomycetidae</taxon>
        <taxon>Hypocreales</taxon>
        <taxon>Hypocreales incertae sedis</taxon>
        <taxon>Trichothecium</taxon>
    </lineage>
</organism>
<name>A0ACC0USW0_9HYPO</name>
<evidence type="ECO:0000313" key="1">
    <source>
        <dbReference type="EMBL" id="KAI9896607.1"/>
    </source>
</evidence>
<evidence type="ECO:0000313" key="2">
    <source>
        <dbReference type="Proteomes" id="UP001163324"/>
    </source>
</evidence>
<protein>
    <submittedName>
        <fullName evidence="1">Uncharacterized protein</fullName>
    </submittedName>
</protein>
<gene>
    <name evidence="1" type="ORF">N3K66_008779</name>
</gene>
<sequence>MVVASTSAASQSTADGSTLVSNVDEEQLARRSEALPARPNSPSPSHHKQKQKHKRQDTDSKDAKKSFFKKARTEEDEKRLAQAMYKEQQAAMRLVYSQEDEDEDIKKSLLEQIKSEGMTQARAKALHQDQQATMRRIVDDEYADDDDASVEETDDSLSESEDEDAGRTASKASFTAPPEDATQTIAIEVTLLQKALWHMNDQGRRTWTGRNKEWEDTFQLEPTESKTRWLKRQGKCVKEEKSRKLLKHLYNLNELCAAIPEGSDKKQNTFLREHADGFRCATHKAYHWADNVTTEMECLPENGEIPDEDEKTRHELLERQLQLERLVEQPRRAIMAAENDRRIKAQRVAEERRRAEESKRHSDAWKSIQGRGTFPPSKSPAAATAHPDYYKKWGWFYEEDKQLLGILEKGQVINLASVARSFPGRSPTDLQWRILELKRRQRPKYVEKSGSEPPEWLGDDYHEFSV</sequence>
<dbReference type="EMBL" id="CM047948">
    <property type="protein sequence ID" value="KAI9896607.1"/>
    <property type="molecule type" value="Genomic_DNA"/>
</dbReference>
<accession>A0ACC0USW0</accession>
<keyword evidence="2" id="KW-1185">Reference proteome</keyword>